<organism evidence="1">
    <name type="scientific">marine sediment metagenome</name>
    <dbReference type="NCBI Taxonomy" id="412755"/>
    <lineage>
        <taxon>unclassified sequences</taxon>
        <taxon>metagenomes</taxon>
        <taxon>ecological metagenomes</taxon>
    </lineage>
</organism>
<accession>X1E1J3</accession>
<dbReference type="EMBL" id="BART01041497">
    <property type="protein sequence ID" value="GAH26412.1"/>
    <property type="molecule type" value="Genomic_DNA"/>
</dbReference>
<name>X1E1J3_9ZZZZ</name>
<proteinExistence type="predicted"/>
<protein>
    <submittedName>
        <fullName evidence="1">Uncharacterized protein</fullName>
    </submittedName>
</protein>
<feature type="non-terminal residue" evidence="1">
    <location>
        <position position="1"/>
    </location>
</feature>
<evidence type="ECO:0000313" key="1">
    <source>
        <dbReference type="EMBL" id="GAH26412.1"/>
    </source>
</evidence>
<dbReference type="AlphaFoldDB" id="X1E1J3"/>
<gene>
    <name evidence="1" type="ORF">S01H4_66733</name>
</gene>
<comment type="caution">
    <text evidence="1">The sequence shown here is derived from an EMBL/GenBank/DDBJ whole genome shotgun (WGS) entry which is preliminary data.</text>
</comment>
<reference evidence="1" key="1">
    <citation type="journal article" date="2014" name="Front. Microbiol.">
        <title>High frequency of phylogenetically diverse reductive dehalogenase-homologous genes in deep subseafloor sedimentary metagenomes.</title>
        <authorList>
            <person name="Kawai M."/>
            <person name="Futagami T."/>
            <person name="Toyoda A."/>
            <person name="Takaki Y."/>
            <person name="Nishi S."/>
            <person name="Hori S."/>
            <person name="Arai W."/>
            <person name="Tsubouchi T."/>
            <person name="Morono Y."/>
            <person name="Uchiyama I."/>
            <person name="Ito T."/>
            <person name="Fujiyama A."/>
            <person name="Inagaki F."/>
            <person name="Takami H."/>
        </authorList>
    </citation>
    <scope>NUCLEOTIDE SEQUENCE</scope>
    <source>
        <strain evidence="1">Expedition CK06-06</strain>
    </source>
</reference>
<sequence>RDAVVAPIPRPASTKRAVFPYLETSSAVSAADLYLQEEAM</sequence>